<dbReference type="Pfam" id="PF13671">
    <property type="entry name" value="AAA_33"/>
    <property type="match status" value="1"/>
</dbReference>
<reference evidence="8" key="1">
    <citation type="submission" date="2025-08" db="UniProtKB">
        <authorList>
            <consortium name="Ensembl"/>
        </authorList>
    </citation>
    <scope>IDENTIFICATION</scope>
</reference>
<evidence type="ECO:0000256" key="5">
    <source>
        <dbReference type="ARBA" id="ARBA00023242"/>
    </source>
</evidence>
<name>A0A8C4NE17_EPTBU</name>
<dbReference type="Proteomes" id="UP000694388">
    <property type="component" value="Unplaced"/>
</dbReference>
<keyword evidence="2" id="KW-0227">DNA damage</keyword>
<dbReference type="GO" id="GO:0005634">
    <property type="term" value="C:nucleus"/>
    <property type="evidence" value="ECO:0007669"/>
    <property type="project" value="UniProtKB-SubCell"/>
</dbReference>
<dbReference type="Gene3D" id="2.60.200.20">
    <property type="match status" value="1"/>
</dbReference>
<dbReference type="NCBIfam" id="TIGR01663">
    <property type="entry name" value="PNK-3'Pase"/>
    <property type="match status" value="1"/>
</dbReference>
<keyword evidence="9" id="KW-1185">Reference proteome</keyword>
<dbReference type="FunFam" id="3.40.50.300:FF:000737">
    <property type="entry name" value="Bifunctional polynucleotide phosphatase/kinase"/>
    <property type="match status" value="1"/>
</dbReference>
<dbReference type="GO" id="GO:0006281">
    <property type="term" value="P:DNA repair"/>
    <property type="evidence" value="ECO:0007669"/>
    <property type="project" value="UniProtKB-KW"/>
</dbReference>
<evidence type="ECO:0000313" key="9">
    <source>
        <dbReference type="Proteomes" id="UP000694388"/>
    </source>
</evidence>
<dbReference type="InterPro" id="IPR006550">
    <property type="entry name" value="PNKP"/>
</dbReference>
<dbReference type="GO" id="GO:0046404">
    <property type="term" value="F:ATP-dependent polydeoxyribonucleotide 5'-hydroxyl-kinase activity"/>
    <property type="evidence" value="ECO:0007669"/>
    <property type="project" value="InterPro"/>
</dbReference>
<comment type="subcellular location">
    <subcellularLocation>
        <location evidence="1">Nucleus</location>
    </subcellularLocation>
</comment>
<accession>A0A8C4NE17</accession>
<dbReference type="InterPro" id="IPR027417">
    <property type="entry name" value="P-loop_NTPase"/>
</dbReference>
<dbReference type="SUPFAM" id="SSF49879">
    <property type="entry name" value="SMAD/FHA domain"/>
    <property type="match status" value="1"/>
</dbReference>
<dbReference type="InterPro" id="IPR008984">
    <property type="entry name" value="SMAD_FHA_dom_sf"/>
</dbReference>
<reference evidence="8" key="2">
    <citation type="submission" date="2025-09" db="UniProtKB">
        <authorList>
            <consortium name="Ensembl"/>
        </authorList>
    </citation>
    <scope>IDENTIFICATION</scope>
</reference>
<evidence type="ECO:0000256" key="1">
    <source>
        <dbReference type="ARBA" id="ARBA00004123"/>
    </source>
</evidence>
<dbReference type="PANTHER" id="PTHR12083">
    <property type="entry name" value="BIFUNCTIONAL POLYNUCLEOTIDE PHOSPHATASE/KINASE"/>
    <property type="match status" value="1"/>
</dbReference>
<dbReference type="PANTHER" id="PTHR12083:SF9">
    <property type="entry name" value="BIFUNCTIONAL POLYNUCLEOTIDE PHOSPHATASE_KINASE"/>
    <property type="match status" value="1"/>
</dbReference>
<sequence>MNDACSSLLRKIVRNVEKMECRLEGDDGHVVTLTNGKLLTLGRVPATGVTDKRCARQQVELVADFSKKCVGVKQLGINPTTVGLQTLQRLQTVEAKDGCTIYLVNGRYPFRVRFVDVGNLERHDSSSHPESGQTDLAQPVALTPLKRTMRDYFLPPHESQLKRCAVDQNDGSKAGGEKRKAEASVEGGAMSDTWETHGKLMVFTSHGIRGSSMIAGFDIDGTIVTTKSGKVFPVSADDWRILYPEIPHKLMQLLTDGYKVVFFTNQMGISRGKLQPEVFKAKVEAIIETLHLPVQVLVATGRDAYRKPLLGMWEYLCDKANDGISVDTTKSIYVGDAAGRPANWAPGKKKKDFSCSDRLFSLNAGLPFHTPEEFFLGWKPATFNLPEFDPRTLDGEHTLISPSTCRLVSDDQEVIVAVGFPASGKSRFFKDHLVPNGYAYINRDTLGSWQKCVSACIDFLHKDRSVVIDNTNLEPESRGRYVECAQKANVPCRCFLFTASFEHCKHNNRFREMTETEHVPVNNMVMNSSRSKYVAPSLTEGFIEIVRVGFVPRFTDPHLATLYRQFSEG</sequence>
<dbReference type="GO" id="GO:0046403">
    <property type="term" value="F:polynucleotide 3'-phosphatase activity"/>
    <property type="evidence" value="ECO:0007669"/>
    <property type="project" value="InterPro"/>
</dbReference>
<dbReference type="AlphaFoldDB" id="A0A8C4NE17"/>
<evidence type="ECO:0000256" key="4">
    <source>
        <dbReference type="ARBA" id="ARBA00023204"/>
    </source>
</evidence>
<dbReference type="InterPro" id="IPR013954">
    <property type="entry name" value="PNK3P"/>
</dbReference>
<organism evidence="8 9">
    <name type="scientific">Eptatretus burgeri</name>
    <name type="common">Inshore hagfish</name>
    <dbReference type="NCBI Taxonomy" id="7764"/>
    <lineage>
        <taxon>Eukaryota</taxon>
        <taxon>Metazoa</taxon>
        <taxon>Chordata</taxon>
        <taxon>Craniata</taxon>
        <taxon>Vertebrata</taxon>
        <taxon>Cyclostomata</taxon>
        <taxon>Myxini</taxon>
        <taxon>Myxiniformes</taxon>
        <taxon>Myxinidae</taxon>
        <taxon>Eptatretinae</taxon>
        <taxon>Eptatretus</taxon>
    </lineage>
</organism>
<dbReference type="Ensembl" id="ENSEBUT00000005753.1">
    <property type="protein sequence ID" value="ENSEBUP00000005315.1"/>
    <property type="gene ID" value="ENSEBUG00000003612.1"/>
</dbReference>
<dbReference type="Gene3D" id="3.40.50.300">
    <property type="entry name" value="P-loop containing nucleotide triphosphate hydrolases"/>
    <property type="match status" value="1"/>
</dbReference>
<dbReference type="GO" id="GO:0003690">
    <property type="term" value="F:double-stranded DNA binding"/>
    <property type="evidence" value="ECO:0007669"/>
    <property type="project" value="TreeGrafter"/>
</dbReference>
<keyword evidence="4" id="KW-0234">DNA repair</keyword>
<dbReference type="Pfam" id="PF08645">
    <property type="entry name" value="PNK3P"/>
    <property type="match status" value="1"/>
</dbReference>
<dbReference type="SUPFAM" id="SSF52540">
    <property type="entry name" value="P-loop containing nucleoside triphosphate hydrolases"/>
    <property type="match status" value="1"/>
</dbReference>
<evidence type="ECO:0000313" key="8">
    <source>
        <dbReference type="Ensembl" id="ENSEBUP00000005315.1"/>
    </source>
</evidence>
<dbReference type="SUPFAM" id="SSF56784">
    <property type="entry name" value="HAD-like"/>
    <property type="match status" value="1"/>
</dbReference>
<keyword evidence="5" id="KW-0539">Nucleus</keyword>
<dbReference type="Gene3D" id="3.40.50.1000">
    <property type="entry name" value="HAD superfamily/HAD-like"/>
    <property type="match status" value="1"/>
</dbReference>
<dbReference type="InterPro" id="IPR006551">
    <property type="entry name" value="Polynucleotide_phosphatase"/>
</dbReference>
<dbReference type="GeneTree" id="ENSGT00940000159302"/>
<dbReference type="InterPro" id="IPR023214">
    <property type="entry name" value="HAD_sf"/>
</dbReference>
<dbReference type="CDD" id="cd01625">
    <property type="entry name" value="HAD_PNP"/>
    <property type="match status" value="1"/>
</dbReference>
<dbReference type="NCBIfam" id="TIGR01664">
    <property type="entry name" value="DNA-3'-Pase"/>
    <property type="match status" value="1"/>
</dbReference>
<evidence type="ECO:0000256" key="3">
    <source>
        <dbReference type="ARBA" id="ARBA00022801"/>
    </source>
</evidence>
<keyword evidence="3" id="KW-0378">Hydrolase</keyword>
<dbReference type="Pfam" id="PF17913">
    <property type="entry name" value="FHA_2"/>
    <property type="match status" value="1"/>
</dbReference>
<feature type="region of interest" description="Disordered" evidence="6">
    <location>
        <begin position="167"/>
        <end position="188"/>
    </location>
</feature>
<protein>
    <submittedName>
        <fullName evidence="8">Polynucleotide kinase 3'-phosphatase</fullName>
    </submittedName>
</protein>
<evidence type="ECO:0000256" key="6">
    <source>
        <dbReference type="SAM" id="MobiDB-lite"/>
    </source>
</evidence>
<dbReference type="InterPro" id="IPR036412">
    <property type="entry name" value="HAD-like_sf"/>
</dbReference>
<proteinExistence type="predicted"/>
<evidence type="ECO:0000256" key="2">
    <source>
        <dbReference type="ARBA" id="ARBA00022763"/>
    </source>
</evidence>
<feature type="domain" description="PNK FHA" evidence="7">
    <location>
        <begin position="30"/>
        <end position="88"/>
    </location>
</feature>
<evidence type="ECO:0000259" key="7">
    <source>
        <dbReference type="Pfam" id="PF17913"/>
    </source>
</evidence>
<dbReference type="InterPro" id="IPR041388">
    <property type="entry name" value="FHA_2"/>
</dbReference>
<dbReference type="NCBIfam" id="TIGR01662">
    <property type="entry name" value="HAD-SF-IIIA"/>
    <property type="match status" value="1"/>
</dbReference>
<dbReference type="FunFam" id="3.40.50.1000:FF:000078">
    <property type="entry name" value="Bifunctional polynucleotide phosphatase/kinase"/>
    <property type="match status" value="1"/>
</dbReference>
<dbReference type="InterPro" id="IPR006549">
    <property type="entry name" value="HAD-SF_hydro_IIIA"/>
</dbReference>